<evidence type="ECO:0000313" key="1">
    <source>
        <dbReference type="EMBL" id="MDH2390986.1"/>
    </source>
</evidence>
<dbReference type="EMBL" id="JARWBG010000022">
    <property type="protein sequence ID" value="MDH2390986.1"/>
    <property type="molecule type" value="Genomic_DNA"/>
</dbReference>
<name>A0ABT6HQI5_9ACTN</name>
<organism evidence="1 2">
    <name type="scientific">Streptomyces chengmaiensis</name>
    <dbReference type="NCBI Taxonomy" id="3040919"/>
    <lineage>
        <taxon>Bacteria</taxon>
        <taxon>Bacillati</taxon>
        <taxon>Actinomycetota</taxon>
        <taxon>Actinomycetes</taxon>
        <taxon>Kitasatosporales</taxon>
        <taxon>Streptomycetaceae</taxon>
        <taxon>Streptomyces</taxon>
    </lineage>
</organism>
<sequence length="81" mass="8439">MTDTPAHTGPDHARDADACVESLRAALTAHGVLLPSLGLDLPTYASSYRVPPLVALGNCNLATARRLTEALEQSAVADGDR</sequence>
<evidence type="ECO:0000313" key="2">
    <source>
        <dbReference type="Proteomes" id="UP001223144"/>
    </source>
</evidence>
<gene>
    <name evidence="1" type="ORF">QCN29_19765</name>
</gene>
<accession>A0ABT6HQI5</accession>
<dbReference type="Proteomes" id="UP001223144">
    <property type="component" value="Unassembled WGS sequence"/>
</dbReference>
<keyword evidence="2" id="KW-1185">Reference proteome</keyword>
<dbReference type="RefSeq" id="WP_240137034.1">
    <property type="nucleotide sequence ID" value="NZ_JARWBG010000022.1"/>
</dbReference>
<protein>
    <submittedName>
        <fullName evidence="1">Uncharacterized protein</fullName>
    </submittedName>
</protein>
<proteinExistence type="predicted"/>
<reference evidence="1 2" key="1">
    <citation type="submission" date="2023-04" db="EMBL/GenBank/DDBJ databases">
        <title>Streptomyces chengmaiensis sp. nov. isolated from the stem of mangrove plant in Hainan.</title>
        <authorList>
            <person name="Huang X."/>
            <person name="Zhou S."/>
            <person name="Chu X."/>
            <person name="Xie Y."/>
            <person name="Lin Y."/>
        </authorList>
    </citation>
    <scope>NUCLEOTIDE SEQUENCE [LARGE SCALE GENOMIC DNA]</scope>
    <source>
        <strain evidence="1 2">HNM0663</strain>
    </source>
</reference>
<comment type="caution">
    <text evidence="1">The sequence shown here is derived from an EMBL/GenBank/DDBJ whole genome shotgun (WGS) entry which is preliminary data.</text>
</comment>